<dbReference type="Proteomes" id="UP000002012">
    <property type="component" value="Chromosome"/>
</dbReference>
<dbReference type="KEGG" id="dap:Dacet_1690"/>
<evidence type="ECO:0000313" key="4">
    <source>
        <dbReference type="Proteomes" id="UP000002012"/>
    </source>
</evidence>
<dbReference type="InterPro" id="IPR003399">
    <property type="entry name" value="Mce/MlaD"/>
</dbReference>
<dbReference type="PANTHER" id="PTHR33371">
    <property type="entry name" value="INTERMEMBRANE PHOSPHOLIPID TRANSPORT SYSTEM BINDING PROTEIN MLAD-RELATED"/>
    <property type="match status" value="1"/>
</dbReference>
<dbReference type="InterPro" id="IPR052336">
    <property type="entry name" value="MlaD_Phospholipid_Transporter"/>
</dbReference>
<dbReference type="EMBL" id="CP001968">
    <property type="protein sequence ID" value="ADD68454.1"/>
    <property type="molecule type" value="Genomic_DNA"/>
</dbReference>
<dbReference type="SUPFAM" id="SSF58104">
    <property type="entry name" value="Methyl-accepting chemotaxis protein (MCP) signaling domain"/>
    <property type="match status" value="1"/>
</dbReference>
<feature type="transmembrane region" description="Helical" evidence="1">
    <location>
        <begin position="12"/>
        <end position="33"/>
    </location>
</feature>
<keyword evidence="4" id="KW-1185">Reference proteome</keyword>
<dbReference type="InParanoid" id="D4H8V5"/>
<proteinExistence type="predicted"/>
<reference evidence="3 4" key="1">
    <citation type="journal article" date="2010" name="Stand. Genomic Sci.">
        <title>Complete genome sequence of Denitrovibrio acetiphilus type strain (N2460).</title>
        <authorList>
            <person name="Kiss H."/>
            <person name="Lang E."/>
            <person name="Lapidus A."/>
            <person name="Copeland A."/>
            <person name="Nolan M."/>
            <person name="Glavina Del Rio T."/>
            <person name="Chen F."/>
            <person name="Lucas S."/>
            <person name="Tice H."/>
            <person name="Cheng J.F."/>
            <person name="Han C."/>
            <person name="Goodwin L."/>
            <person name="Pitluck S."/>
            <person name="Liolios K."/>
            <person name="Pati A."/>
            <person name="Ivanova N."/>
            <person name="Mavromatis K."/>
            <person name="Chen A."/>
            <person name="Palaniappan K."/>
            <person name="Land M."/>
            <person name="Hauser L."/>
            <person name="Chang Y.J."/>
            <person name="Jeffries C.D."/>
            <person name="Detter J.C."/>
            <person name="Brettin T."/>
            <person name="Spring S."/>
            <person name="Rohde M."/>
            <person name="Goker M."/>
            <person name="Woyke T."/>
            <person name="Bristow J."/>
            <person name="Eisen J.A."/>
            <person name="Markowitz V."/>
            <person name="Hugenholtz P."/>
            <person name="Kyrpides N.C."/>
            <person name="Klenk H.P."/>
        </authorList>
    </citation>
    <scope>NUCLEOTIDE SEQUENCE [LARGE SCALE GENOMIC DNA]</scope>
    <source>
        <strain evidence="4">DSM 12809 / NBRC 114555 / N2460</strain>
    </source>
</reference>
<dbReference type="HOGENOM" id="CLU_851838_0_0_0"/>
<dbReference type="STRING" id="522772.Dacet_1690"/>
<dbReference type="eggNOG" id="COG1463">
    <property type="taxonomic scope" value="Bacteria"/>
</dbReference>
<evidence type="ECO:0000259" key="2">
    <source>
        <dbReference type="Pfam" id="PF02470"/>
    </source>
</evidence>
<name>D4H8V5_DENA2</name>
<dbReference type="PANTHER" id="PTHR33371:SF4">
    <property type="entry name" value="INTERMEMBRANE PHOSPHOLIPID TRANSPORT SYSTEM BINDING PROTEIN MLAD"/>
    <property type="match status" value="1"/>
</dbReference>
<keyword evidence="1" id="KW-0812">Transmembrane</keyword>
<evidence type="ECO:0000256" key="1">
    <source>
        <dbReference type="SAM" id="Phobius"/>
    </source>
</evidence>
<organism evidence="3 4">
    <name type="scientific">Denitrovibrio acetiphilus (strain DSM 12809 / NBRC 114555 / N2460)</name>
    <dbReference type="NCBI Taxonomy" id="522772"/>
    <lineage>
        <taxon>Bacteria</taxon>
        <taxon>Pseudomonadati</taxon>
        <taxon>Deferribacterota</taxon>
        <taxon>Deferribacteres</taxon>
        <taxon>Deferribacterales</taxon>
        <taxon>Geovibrionaceae</taxon>
        <taxon>Denitrovibrio</taxon>
    </lineage>
</organism>
<sequence length="335" mass="37115" precursor="true">MGDPRFRNLEIKVGFFIFLTIIMIAVMIVGFLVTQDVFTRKVHVVFIAASGEGLSKSMPVMYSGFQLAKVHKIELRDDGMVELRANIPEKYTKWIKADSEAKIQAQGVIGANALVLSGGTYSDPDIDDGHTYQLTREKAITDILVKVEPMIDDIRSILSNISGVTTSISEKRPKIEELLDGVGALGADINNKQGSLGYLARTDYLKNEIQQIIDKIKIIENNVEKITIAVNDRVDESQPVLQNFDKGLIAVKEGAEKIGDLAKNIDESVTKIQPTLDNTNKITADVAETTTNLIDLREQTDEILNTTNRILLNLEEKWPFNDGTGEKTGEKVKLP</sequence>
<dbReference type="RefSeq" id="WP_013010965.1">
    <property type="nucleotide sequence ID" value="NC_013943.1"/>
</dbReference>
<keyword evidence="1" id="KW-1133">Transmembrane helix</keyword>
<dbReference type="Pfam" id="PF02470">
    <property type="entry name" value="MlaD"/>
    <property type="match status" value="1"/>
</dbReference>
<keyword evidence="1" id="KW-0472">Membrane</keyword>
<dbReference type="AlphaFoldDB" id="D4H8V5"/>
<evidence type="ECO:0000313" key="3">
    <source>
        <dbReference type="EMBL" id="ADD68454.1"/>
    </source>
</evidence>
<gene>
    <name evidence="3" type="ordered locus">Dacet_1690</name>
</gene>
<dbReference type="PaxDb" id="522772-Dacet_1690"/>
<accession>D4H8V5</accession>
<protein>
    <submittedName>
        <fullName evidence="3">Mammalian cell entry related domain protein</fullName>
    </submittedName>
</protein>
<feature type="domain" description="Mce/MlaD" evidence="2">
    <location>
        <begin position="41"/>
        <end position="117"/>
    </location>
</feature>
<dbReference type="OrthoDB" id="8579797at2"/>